<evidence type="ECO:0000313" key="1">
    <source>
        <dbReference type="EMBL" id="PVI01752.1"/>
    </source>
</evidence>
<name>A0A2V1DUY1_9PLEO</name>
<evidence type="ECO:0000313" key="2">
    <source>
        <dbReference type="Proteomes" id="UP000244855"/>
    </source>
</evidence>
<reference evidence="1 2" key="1">
    <citation type="journal article" date="2018" name="Sci. Rep.">
        <title>Comparative genomics provides insights into the lifestyle and reveals functional heterogeneity of dark septate endophytic fungi.</title>
        <authorList>
            <person name="Knapp D.G."/>
            <person name="Nemeth J.B."/>
            <person name="Barry K."/>
            <person name="Hainaut M."/>
            <person name="Henrissat B."/>
            <person name="Johnson J."/>
            <person name="Kuo A."/>
            <person name="Lim J.H.P."/>
            <person name="Lipzen A."/>
            <person name="Nolan M."/>
            <person name="Ohm R.A."/>
            <person name="Tamas L."/>
            <person name="Grigoriev I.V."/>
            <person name="Spatafora J.W."/>
            <person name="Nagy L.G."/>
            <person name="Kovacs G.M."/>
        </authorList>
    </citation>
    <scope>NUCLEOTIDE SEQUENCE [LARGE SCALE GENOMIC DNA]</scope>
    <source>
        <strain evidence="1 2">DSE2036</strain>
    </source>
</reference>
<protein>
    <recommendedName>
        <fullName evidence="3">F-box domain-containing protein</fullName>
    </recommendedName>
</protein>
<dbReference type="OrthoDB" id="3713270at2759"/>
<dbReference type="AlphaFoldDB" id="A0A2V1DUY1"/>
<dbReference type="InterPro" id="IPR036047">
    <property type="entry name" value="F-box-like_dom_sf"/>
</dbReference>
<sequence length="287" mass="33572">MALDYLPLTNFPPELLIKIYQSLSSPLDALNLRSTCQFLHSIWKTHRSGIANELAIRTIECYPYARQLLADQRRNGPQPPLAQADLSDHDLFNLVRNSDRVEEFVSYIEHELIPELKVEDVPASKKSTIYEGRATHPSKLTHTERRRVIRACYQIWSLSCCFDEKITRIRAYHLRPRQLFYVAELVHVALRAKFPTDDVWDVLDVVQPTREAITRLYAVTYHRMAPRFRTASQRDVELFTIWDHCQDTLKNVICKPPIQNFRWEPQAVPQEHLWDYEDGDELFIAGG</sequence>
<organism evidence="1 2">
    <name type="scientific">Periconia macrospinosa</name>
    <dbReference type="NCBI Taxonomy" id="97972"/>
    <lineage>
        <taxon>Eukaryota</taxon>
        <taxon>Fungi</taxon>
        <taxon>Dikarya</taxon>
        <taxon>Ascomycota</taxon>
        <taxon>Pezizomycotina</taxon>
        <taxon>Dothideomycetes</taxon>
        <taxon>Pleosporomycetidae</taxon>
        <taxon>Pleosporales</taxon>
        <taxon>Massarineae</taxon>
        <taxon>Periconiaceae</taxon>
        <taxon>Periconia</taxon>
    </lineage>
</organism>
<evidence type="ECO:0008006" key="3">
    <source>
        <dbReference type="Google" id="ProtNLM"/>
    </source>
</evidence>
<dbReference type="SUPFAM" id="SSF81383">
    <property type="entry name" value="F-box domain"/>
    <property type="match status" value="1"/>
</dbReference>
<dbReference type="Proteomes" id="UP000244855">
    <property type="component" value="Unassembled WGS sequence"/>
</dbReference>
<keyword evidence="2" id="KW-1185">Reference proteome</keyword>
<dbReference type="EMBL" id="KZ805353">
    <property type="protein sequence ID" value="PVI01752.1"/>
    <property type="molecule type" value="Genomic_DNA"/>
</dbReference>
<accession>A0A2V1DUY1</accession>
<proteinExistence type="predicted"/>
<gene>
    <name evidence="1" type="ORF">DM02DRAFT_727695</name>
</gene>